<gene>
    <name evidence="1" type="ORF">G210_1548</name>
</gene>
<dbReference type="InterPro" id="IPR019193">
    <property type="entry name" value="UBQ-conj_enz_E2-bd_prot"/>
</dbReference>
<name>M3HSZ9_CANMX</name>
<evidence type="ECO:0000313" key="1">
    <source>
        <dbReference type="EMBL" id="EMG50707.1"/>
    </source>
</evidence>
<dbReference type="HOGENOM" id="CLU_1476262_0_0_1"/>
<dbReference type="EMBL" id="AOGT01000149">
    <property type="protein sequence ID" value="EMG50707.1"/>
    <property type="molecule type" value="Genomic_DNA"/>
</dbReference>
<dbReference type="GO" id="GO:0031624">
    <property type="term" value="F:ubiquitin conjugating enzyme binding"/>
    <property type="evidence" value="ECO:0007669"/>
    <property type="project" value="TreeGrafter"/>
</dbReference>
<accession>M3HSZ9</accession>
<dbReference type="GO" id="GO:0006513">
    <property type="term" value="P:protein monoubiquitination"/>
    <property type="evidence" value="ECO:0007669"/>
    <property type="project" value="TreeGrafter"/>
</dbReference>
<dbReference type="AlphaFoldDB" id="M3HSZ9"/>
<proteinExistence type="predicted"/>
<dbReference type="PANTHER" id="PTHR31531:SF2">
    <property type="entry name" value="E3 UBIQUITIN-PROTEIN LIGASE E3D"/>
    <property type="match status" value="1"/>
</dbReference>
<reference evidence="1 2" key="1">
    <citation type="submission" date="2013-02" db="EMBL/GenBank/DDBJ databases">
        <title>Genome sequence of Candida maltosa Xu316, a potential industrial strain for xylitol and ethanol production.</title>
        <authorList>
            <person name="Yu J."/>
            <person name="Wang Q."/>
            <person name="Geng X."/>
            <person name="Bao W."/>
            <person name="He P."/>
            <person name="Cai J."/>
        </authorList>
    </citation>
    <scope>NUCLEOTIDE SEQUENCE [LARGE SCALE GENOMIC DNA]</scope>
    <source>
        <strain evidence="2">Xu316</strain>
    </source>
</reference>
<dbReference type="GO" id="GO:0005829">
    <property type="term" value="C:cytosol"/>
    <property type="evidence" value="ECO:0007669"/>
    <property type="project" value="TreeGrafter"/>
</dbReference>
<dbReference type="eggNOG" id="KOG4784">
    <property type="taxonomic scope" value="Eukaryota"/>
</dbReference>
<dbReference type="GO" id="GO:0051865">
    <property type="term" value="P:protein autoubiquitination"/>
    <property type="evidence" value="ECO:0007669"/>
    <property type="project" value="TreeGrafter"/>
</dbReference>
<dbReference type="STRING" id="1245528.M3HSZ9"/>
<organism evidence="1 2">
    <name type="scientific">Candida maltosa (strain Xu316)</name>
    <name type="common">Yeast</name>
    <dbReference type="NCBI Taxonomy" id="1245528"/>
    <lineage>
        <taxon>Eukaryota</taxon>
        <taxon>Fungi</taxon>
        <taxon>Dikarya</taxon>
        <taxon>Ascomycota</taxon>
        <taxon>Saccharomycotina</taxon>
        <taxon>Pichiomycetes</taxon>
        <taxon>Debaryomycetaceae</taxon>
        <taxon>Candida/Lodderomyces clade</taxon>
        <taxon>Candida</taxon>
    </lineage>
</organism>
<dbReference type="Proteomes" id="UP000011777">
    <property type="component" value="Unassembled WGS sequence"/>
</dbReference>
<keyword evidence="2" id="KW-1185">Reference proteome</keyword>
<comment type="caution">
    <text evidence="1">The sequence shown here is derived from an EMBL/GenBank/DDBJ whole genome shotgun (WGS) entry which is preliminary data.</text>
</comment>
<evidence type="ECO:0008006" key="3">
    <source>
        <dbReference type="Google" id="ProtNLM"/>
    </source>
</evidence>
<sequence length="195" mass="22519">MYFTEYLPRLNSISVIIDVPGNFVLTDILKLGLVSPQTVNIQIKNEDSPISISLPIPISKLDIVGIKVANNTLAFSIKLMDIKHETIPFTNQSIDQWSCKDLDRTPQINHRHEFKFVCQNCSSLLIDSLNYNFKDSPSELWYEMMDFWHCHKPENHEEHKKNYKGDLKPDNNTVIVGGYYLLERHNQQVVVQGDS</sequence>
<dbReference type="Pfam" id="PF09814">
    <property type="entry name" value="HECT_2"/>
    <property type="match status" value="1"/>
</dbReference>
<dbReference type="GO" id="GO:0000151">
    <property type="term" value="C:ubiquitin ligase complex"/>
    <property type="evidence" value="ECO:0007669"/>
    <property type="project" value="TreeGrafter"/>
</dbReference>
<dbReference type="GO" id="GO:0030332">
    <property type="term" value="F:cyclin binding"/>
    <property type="evidence" value="ECO:0007669"/>
    <property type="project" value="TreeGrafter"/>
</dbReference>
<dbReference type="GO" id="GO:0043161">
    <property type="term" value="P:proteasome-mediated ubiquitin-dependent protein catabolic process"/>
    <property type="evidence" value="ECO:0007669"/>
    <property type="project" value="TreeGrafter"/>
</dbReference>
<evidence type="ECO:0000313" key="2">
    <source>
        <dbReference type="Proteomes" id="UP000011777"/>
    </source>
</evidence>
<dbReference type="GO" id="GO:0005634">
    <property type="term" value="C:nucleus"/>
    <property type="evidence" value="ECO:0007669"/>
    <property type="project" value="TreeGrafter"/>
</dbReference>
<protein>
    <recommendedName>
        <fullName evidence="3">Ubiquitin-conjugating enzyme E2-binding protein</fullName>
    </recommendedName>
</protein>
<dbReference type="OrthoDB" id="386949at2759"/>
<dbReference type="GO" id="GO:0061630">
    <property type="term" value="F:ubiquitin protein ligase activity"/>
    <property type="evidence" value="ECO:0007669"/>
    <property type="project" value="TreeGrafter"/>
</dbReference>
<dbReference type="PANTHER" id="PTHR31531">
    <property type="entry name" value="E3 UBIQUITIN-PROTEIN LIGASE E3D FAMILY MEMBER"/>
    <property type="match status" value="1"/>
</dbReference>
<dbReference type="GO" id="GO:0000209">
    <property type="term" value="P:protein polyubiquitination"/>
    <property type="evidence" value="ECO:0007669"/>
    <property type="project" value="TreeGrafter"/>
</dbReference>